<dbReference type="AlphaFoldDB" id="A0A1B1S8I6"/>
<reference evidence="8" key="1">
    <citation type="submission" date="2016-04" db="EMBL/GenBank/DDBJ databases">
        <title>Complete Genome Sequences of Twelve Strains of a Stable Defined Moderately Diverse Mouse Microbiota 2 (sDMDMm2).</title>
        <authorList>
            <person name="Uchimura Y."/>
            <person name="Wyss M."/>
            <person name="Brugiroux S."/>
            <person name="Limenitakis J.P."/>
            <person name="Stecher B."/>
            <person name="McCoy K.D."/>
            <person name="Macpherson A.J."/>
        </authorList>
    </citation>
    <scope>NUCLEOTIDE SEQUENCE [LARGE SCALE GENOMIC DNA]</scope>
    <source>
        <strain evidence="8">YL27</strain>
    </source>
</reference>
<dbReference type="InterPro" id="IPR000415">
    <property type="entry name" value="Nitroreductase-like"/>
</dbReference>
<feature type="domain" description="Nitroreductase" evidence="6">
    <location>
        <begin position="9"/>
        <end position="55"/>
    </location>
</feature>
<dbReference type="Gene3D" id="3.40.109.10">
    <property type="entry name" value="NADH Oxidase"/>
    <property type="match status" value="1"/>
</dbReference>
<accession>A0A1Z2XK43</accession>
<accession>A0A1B1S8I6</accession>
<comment type="similarity">
    <text evidence="2">Belongs to the nitroreductase family.</text>
</comment>
<dbReference type="PANTHER" id="PTHR43673">
    <property type="entry name" value="NAD(P)H NITROREDUCTASE YDGI-RELATED"/>
    <property type="match status" value="1"/>
</dbReference>
<dbReference type="KEGG" id="pary:A4V02_04860"/>
<keyword evidence="3" id="KW-0285">Flavoprotein</keyword>
<dbReference type="PANTHER" id="PTHR43673:SF2">
    <property type="entry name" value="NITROREDUCTASE"/>
    <property type="match status" value="1"/>
</dbReference>
<evidence type="ECO:0000259" key="6">
    <source>
        <dbReference type="Pfam" id="PF00881"/>
    </source>
</evidence>
<keyword evidence="4" id="KW-0288">FMN</keyword>
<keyword evidence="5" id="KW-0560">Oxidoreductase</keyword>
<sequence>MYPQLYNLVKQRYSCRQYLDKPVGRDLIAAVLDTARLAPSACNRQPWEFLVIDTDPLRGKVIESYGRDWVKNVPVFIVALGRHDEAWKRPTDGKDHTDIDVAIAVEHMCLAATSMNLGTCWICNFDAARLTADLGLPEGIEPIAIIPLGYPDPTASLPMKNRKPFDQVVKWGVY</sequence>
<evidence type="ECO:0000256" key="3">
    <source>
        <dbReference type="ARBA" id="ARBA00022630"/>
    </source>
</evidence>
<evidence type="ECO:0000256" key="4">
    <source>
        <dbReference type="ARBA" id="ARBA00022643"/>
    </source>
</evidence>
<dbReference type="EMBL" id="CP015402">
    <property type="protein sequence ID" value="ANU63109.1"/>
    <property type="molecule type" value="Genomic_DNA"/>
</dbReference>
<proteinExistence type="inferred from homology"/>
<feature type="domain" description="Nitroreductase" evidence="6">
    <location>
        <begin position="66"/>
        <end position="150"/>
    </location>
</feature>
<dbReference type="GO" id="GO:0016491">
    <property type="term" value="F:oxidoreductase activity"/>
    <property type="evidence" value="ECO:0007669"/>
    <property type="project" value="UniProtKB-KW"/>
</dbReference>
<dbReference type="InterPro" id="IPR029479">
    <property type="entry name" value="Nitroreductase"/>
</dbReference>
<dbReference type="Proteomes" id="UP000186351">
    <property type="component" value="Chromosome"/>
</dbReference>
<evidence type="ECO:0000256" key="5">
    <source>
        <dbReference type="ARBA" id="ARBA00023002"/>
    </source>
</evidence>
<dbReference type="SUPFAM" id="SSF55469">
    <property type="entry name" value="FMN-dependent nitroreductase-like"/>
    <property type="match status" value="1"/>
</dbReference>
<comment type="cofactor">
    <cofactor evidence="1">
        <name>FMN</name>
        <dbReference type="ChEBI" id="CHEBI:58210"/>
    </cofactor>
</comment>
<dbReference type="RefSeq" id="WP_068960469.1">
    <property type="nucleotide sequence ID" value="NZ_CAJTAP010000005.1"/>
</dbReference>
<dbReference type="GeneID" id="65536178"/>
<name>A0A1B1S8I6_9BACT</name>
<evidence type="ECO:0000313" key="7">
    <source>
        <dbReference type="EMBL" id="ANU63109.1"/>
    </source>
</evidence>
<dbReference type="OrthoDB" id="9809288at2"/>
<gene>
    <name evidence="7" type="ORF">A4V02_04860</name>
</gene>
<dbReference type="CDD" id="cd20609">
    <property type="entry name" value="nitroreductase"/>
    <property type="match status" value="1"/>
</dbReference>
<evidence type="ECO:0000256" key="1">
    <source>
        <dbReference type="ARBA" id="ARBA00001917"/>
    </source>
</evidence>
<keyword evidence="8" id="KW-1185">Reference proteome</keyword>
<dbReference type="Pfam" id="PF00881">
    <property type="entry name" value="Nitroreductase"/>
    <property type="match status" value="2"/>
</dbReference>
<organism evidence="7 8">
    <name type="scientific">Muribaculum intestinale</name>
    <dbReference type="NCBI Taxonomy" id="1796646"/>
    <lineage>
        <taxon>Bacteria</taxon>
        <taxon>Pseudomonadati</taxon>
        <taxon>Bacteroidota</taxon>
        <taxon>Bacteroidia</taxon>
        <taxon>Bacteroidales</taxon>
        <taxon>Muribaculaceae</taxon>
        <taxon>Muribaculum</taxon>
    </lineage>
</organism>
<evidence type="ECO:0000313" key="8">
    <source>
        <dbReference type="Proteomes" id="UP000186351"/>
    </source>
</evidence>
<dbReference type="STRING" id="1796646.A4V02_04860"/>
<protein>
    <recommendedName>
        <fullName evidence="6">Nitroreductase domain-containing protein</fullName>
    </recommendedName>
</protein>
<evidence type="ECO:0000256" key="2">
    <source>
        <dbReference type="ARBA" id="ARBA00007118"/>
    </source>
</evidence>